<proteinExistence type="predicted"/>
<dbReference type="EMBL" id="NSIT01000078">
    <property type="protein sequence ID" value="PJE79303.1"/>
    <property type="molecule type" value="Genomic_DNA"/>
</dbReference>
<reference evidence="2" key="1">
    <citation type="journal article" date="2017" name="Appl. Environ. Microbiol.">
        <title>Molecular characterization of an Endozoicomonas-like organism causing infection in king scallop Pecten maximus L.</title>
        <authorList>
            <person name="Cano I."/>
            <person name="van Aerle R."/>
            <person name="Ross S."/>
            <person name="Verner-Jeffreys D.W."/>
            <person name="Paley R.K."/>
            <person name="Rimmer G."/>
            <person name="Ryder D."/>
            <person name="Hooper P."/>
            <person name="Stone D."/>
            <person name="Feist S.W."/>
        </authorList>
    </citation>
    <scope>NUCLEOTIDE SEQUENCE</scope>
</reference>
<sequence>MSHHSVNRFLQHKNIAPKDLFMKAETKLILEGGTVSVDDIVLDNPYTATELSSVIISRASTTKPSRTLISLRSITLISRVITCLSIFVFTIRQKGV</sequence>
<name>A0A2H9T7W1_9ZZZZ</name>
<organism evidence="2">
    <name type="scientific">invertebrate metagenome</name>
    <dbReference type="NCBI Taxonomy" id="1711999"/>
    <lineage>
        <taxon>unclassified sequences</taxon>
        <taxon>metagenomes</taxon>
        <taxon>organismal metagenomes</taxon>
    </lineage>
</organism>
<keyword evidence="1" id="KW-0812">Transmembrane</keyword>
<dbReference type="AlphaFoldDB" id="A0A2H9T7W1"/>
<feature type="transmembrane region" description="Helical" evidence="1">
    <location>
        <begin position="69"/>
        <end position="91"/>
    </location>
</feature>
<comment type="caution">
    <text evidence="2">The sequence shown here is derived from an EMBL/GenBank/DDBJ whole genome shotgun (WGS) entry which is preliminary data.</text>
</comment>
<protein>
    <submittedName>
        <fullName evidence="2">Uncharacterized protein</fullName>
    </submittedName>
</protein>
<evidence type="ECO:0000256" key="1">
    <source>
        <dbReference type="SAM" id="Phobius"/>
    </source>
</evidence>
<accession>A0A2H9T7W1</accession>
<keyword evidence="1" id="KW-1133">Transmembrane helix</keyword>
<evidence type="ECO:0000313" key="2">
    <source>
        <dbReference type="EMBL" id="PJE79303.1"/>
    </source>
</evidence>
<gene>
    <name evidence="2" type="ORF">CI610_01716</name>
</gene>
<keyword evidence="1" id="KW-0472">Membrane</keyword>